<dbReference type="SMART" id="SM00320">
    <property type="entry name" value="WD40"/>
    <property type="match status" value="3"/>
</dbReference>
<comment type="caution">
    <text evidence="4">The sequence shown here is derived from an EMBL/GenBank/DDBJ whole genome shotgun (WGS) entry which is preliminary data.</text>
</comment>
<feature type="repeat" description="WD" evidence="3">
    <location>
        <begin position="156"/>
        <end position="196"/>
    </location>
</feature>
<dbReference type="PANTHER" id="PTHR22847:SF637">
    <property type="entry name" value="WD REPEAT DOMAIN 5B"/>
    <property type="match status" value="1"/>
</dbReference>
<gene>
    <name evidence="4" type="primary">pkwA</name>
    <name evidence="4" type="ORF">SPIL2461_LOCUS1518</name>
</gene>
<organism evidence="4 5">
    <name type="scientific">Symbiodinium pilosum</name>
    <name type="common">Dinoflagellate</name>
    <dbReference type="NCBI Taxonomy" id="2952"/>
    <lineage>
        <taxon>Eukaryota</taxon>
        <taxon>Sar</taxon>
        <taxon>Alveolata</taxon>
        <taxon>Dinophyceae</taxon>
        <taxon>Suessiales</taxon>
        <taxon>Symbiodiniaceae</taxon>
        <taxon>Symbiodinium</taxon>
    </lineage>
</organism>
<keyword evidence="2" id="KW-0677">Repeat</keyword>
<dbReference type="Proteomes" id="UP000649617">
    <property type="component" value="Unassembled WGS sequence"/>
</dbReference>
<dbReference type="Gene3D" id="2.130.10.10">
    <property type="entry name" value="YVTN repeat-like/Quinoprotein amine dehydrogenase"/>
    <property type="match status" value="2"/>
</dbReference>
<dbReference type="AlphaFoldDB" id="A0A812J665"/>
<evidence type="ECO:0000313" key="4">
    <source>
        <dbReference type="EMBL" id="CAE7191991.1"/>
    </source>
</evidence>
<dbReference type="PANTHER" id="PTHR22847">
    <property type="entry name" value="WD40 REPEAT PROTEIN"/>
    <property type="match status" value="1"/>
</dbReference>
<accession>A0A812J665</accession>
<dbReference type="InterPro" id="IPR015943">
    <property type="entry name" value="WD40/YVTN_repeat-like_dom_sf"/>
</dbReference>
<keyword evidence="1 3" id="KW-0853">WD repeat</keyword>
<reference evidence="4" key="1">
    <citation type="submission" date="2021-02" db="EMBL/GenBank/DDBJ databases">
        <authorList>
            <person name="Dougan E. K."/>
            <person name="Rhodes N."/>
            <person name="Thang M."/>
            <person name="Chan C."/>
        </authorList>
    </citation>
    <scope>NUCLEOTIDE SEQUENCE</scope>
</reference>
<evidence type="ECO:0000256" key="3">
    <source>
        <dbReference type="PROSITE-ProRule" id="PRU00221"/>
    </source>
</evidence>
<sequence length="305" mass="34362">RASTKLSSSKAFSYDCELIFSEPVGGMVWGVAADERHNLLIAPALDHMVYVWNMTRAEPSNWERHMLHEHQDEVWRAAVQSAYQDEEAPRQPVFLTASLDGTVRIWSRFRAGFQSRVLYNSSYMVTALAASSWIAHGDKSGLIGLWKGPDTWYRGLQADDVMIQALAFASRNLLVAASDDGWLRVWNVTAGEVQLAWRANNGSVVSLATTEQFLTTSGYDRLGIREPWSLQLWDLHSGQFISATGKFGVVTHATRLLQFIENQIQMSKEQDMEARVIVSYRGFMGIISQLVENHMENEMGANMLL</sequence>
<evidence type="ECO:0000313" key="5">
    <source>
        <dbReference type="Proteomes" id="UP000649617"/>
    </source>
</evidence>
<dbReference type="EMBL" id="CAJNIZ010001489">
    <property type="protein sequence ID" value="CAE7191991.1"/>
    <property type="molecule type" value="Genomic_DNA"/>
</dbReference>
<evidence type="ECO:0000256" key="2">
    <source>
        <dbReference type="ARBA" id="ARBA00022737"/>
    </source>
</evidence>
<dbReference type="InterPro" id="IPR001680">
    <property type="entry name" value="WD40_rpt"/>
</dbReference>
<dbReference type="PROSITE" id="PS50082">
    <property type="entry name" value="WD_REPEATS_2"/>
    <property type="match status" value="1"/>
</dbReference>
<keyword evidence="5" id="KW-1185">Reference proteome</keyword>
<dbReference type="OrthoDB" id="443117at2759"/>
<dbReference type="InterPro" id="IPR019775">
    <property type="entry name" value="WD40_repeat_CS"/>
</dbReference>
<name>A0A812J665_SYMPI</name>
<dbReference type="InterPro" id="IPR036322">
    <property type="entry name" value="WD40_repeat_dom_sf"/>
</dbReference>
<dbReference type="Pfam" id="PF00400">
    <property type="entry name" value="WD40"/>
    <property type="match status" value="2"/>
</dbReference>
<evidence type="ECO:0000256" key="1">
    <source>
        <dbReference type="ARBA" id="ARBA00022574"/>
    </source>
</evidence>
<dbReference type="PROSITE" id="PS00678">
    <property type="entry name" value="WD_REPEATS_1"/>
    <property type="match status" value="1"/>
</dbReference>
<dbReference type="SUPFAM" id="SSF50978">
    <property type="entry name" value="WD40 repeat-like"/>
    <property type="match status" value="1"/>
</dbReference>
<proteinExistence type="predicted"/>
<feature type="non-terminal residue" evidence="4">
    <location>
        <position position="305"/>
    </location>
</feature>
<dbReference type="GO" id="GO:1990234">
    <property type="term" value="C:transferase complex"/>
    <property type="evidence" value="ECO:0007669"/>
    <property type="project" value="UniProtKB-ARBA"/>
</dbReference>
<protein>
    <submittedName>
        <fullName evidence="4">PkwA protein</fullName>
    </submittedName>
</protein>